<sequence>MAVFEHKTSNKVTLDDTVALTCIIESAINTKDHTQYILKVQRGPSPDNTWQVSKRYSDFNSLDAILKPAGVNFTLPPKRVFGKMDREFVAERQKGLQNYLNQVLNNHQLSSLHLVKAFLDPANYSVNLQEKAFQQISMHFRSDVNWEVAEPLPGIGWRIRKEFFMIRNKHQMNDKFLINWNPFGPDMFLDEKDLEYILKILPTFQHPYLLPISFAKATESSGLTIRPFHSNGTLRDQLCKVLKVSSSFIRKYVAPKSSQGFPRNEVRLFGRQILEALKSLHDKNIPYGHLHAGNVIIDLETCQAKLLDLENGILGLPSFYRPFFVQFRKISSLEAVDVYCFGQLLYEMSFGEPLGMPSCDTFPPSCPSDLCAILHSILSSEACKDGLPSVSDLLNDPFFRELSVAPVAKPQMKIPSKLKDALKELKSKMEKRLKEEQKSLHQFQRRSRAQAFHMSDDEKRKRKLLRQSESSNSLSLDQPPSNGHSSSPSPQPVMEQPPGRLLLTVSSLLPDALPPPPPPPPPPPQSPQVEAPTSGPPGRTALLSSIQGFSKGGLKKAVTVDKSAPKV</sequence>
<gene>
    <name evidence="6" type="ORF">CAPTEDRAFT_145165</name>
</gene>
<evidence type="ECO:0000256" key="3">
    <source>
        <dbReference type="SAM" id="MobiDB-lite"/>
    </source>
</evidence>
<dbReference type="InterPro" id="IPR003124">
    <property type="entry name" value="WH2_dom"/>
</dbReference>
<dbReference type="OMA" id="FTQYAST"/>
<proteinExistence type="predicted"/>
<dbReference type="PROSITE" id="PS50195">
    <property type="entry name" value="PX"/>
    <property type="match status" value="1"/>
</dbReference>
<dbReference type="GO" id="GO:0043271">
    <property type="term" value="P:negative regulation of monoatomic ion transport"/>
    <property type="evidence" value="ECO:0007669"/>
    <property type="project" value="TreeGrafter"/>
</dbReference>
<dbReference type="Pfam" id="PF02205">
    <property type="entry name" value="WH2"/>
    <property type="match status" value="1"/>
</dbReference>
<dbReference type="EnsemblMetazoa" id="CapteT145165">
    <property type="protein sequence ID" value="CapteP145165"/>
    <property type="gene ID" value="CapteG145165"/>
</dbReference>
<dbReference type="GO" id="GO:0005524">
    <property type="term" value="F:ATP binding"/>
    <property type="evidence" value="ECO:0007669"/>
    <property type="project" value="InterPro"/>
</dbReference>
<dbReference type="Proteomes" id="UP000014760">
    <property type="component" value="Unassembled WGS sequence"/>
</dbReference>
<dbReference type="EMBL" id="KB311230">
    <property type="protein sequence ID" value="ELT89664.1"/>
    <property type="molecule type" value="Genomic_DNA"/>
</dbReference>
<dbReference type="SUPFAM" id="SSF64268">
    <property type="entry name" value="PX domain"/>
    <property type="match status" value="1"/>
</dbReference>
<reference evidence="6 8" key="2">
    <citation type="journal article" date="2013" name="Nature">
        <title>Insights into bilaterian evolution from three spiralian genomes.</title>
        <authorList>
            <person name="Simakov O."/>
            <person name="Marletaz F."/>
            <person name="Cho S.J."/>
            <person name="Edsinger-Gonzales E."/>
            <person name="Havlak P."/>
            <person name="Hellsten U."/>
            <person name="Kuo D.H."/>
            <person name="Larsson T."/>
            <person name="Lv J."/>
            <person name="Arendt D."/>
            <person name="Savage R."/>
            <person name="Osoegawa K."/>
            <person name="de Jong P."/>
            <person name="Grimwood J."/>
            <person name="Chapman J.A."/>
            <person name="Shapiro H."/>
            <person name="Aerts A."/>
            <person name="Otillar R.P."/>
            <person name="Terry A.Y."/>
            <person name="Boore J.L."/>
            <person name="Grigoriev I.V."/>
            <person name="Lindberg D.R."/>
            <person name="Seaver E.C."/>
            <person name="Weisblat D.A."/>
            <person name="Putnam N.H."/>
            <person name="Rokhsar D.S."/>
        </authorList>
    </citation>
    <scope>NUCLEOTIDE SEQUENCE</scope>
    <source>
        <strain evidence="6 8">I ESC-2004</strain>
    </source>
</reference>
<evidence type="ECO:0008006" key="9">
    <source>
        <dbReference type="Google" id="ProtNLM"/>
    </source>
</evidence>
<reference evidence="7" key="3">
    <citation type="submission" date="2015-06" db="UniProtKB">
        <authorList>
            <consortium name="EnsemblMetazoa"/>
        </authorList>
    </citation>
    <scope>IDENTIFICATION</scope>
</reference>
<dbReference type="GO" id="GO:0006622">
    <property type="term" value="P:protein targeting to lysosome"/>
    <property type="evidence" value="ECO:0007669"/>
    <property type="project" value="TreeGrafter"/>
</dbReference>
<dbReference type="InterPro" id="IPR000719">
    <property type="entry name" value="Prot_kinase_dom"/>
</dbReference>
<dbReference type="InterPro" id="IPR036871">
    <property type="entry name" value="PX_dom_sf"/>
</dbReference>
<accession>R7T7N7</accession>
<evidence type="ECO:0000259" key="4">
    <source>
        <dbReference type="PROSITE" id="PS50011"/>
    </source>
</evidence>
<dbReference type="FunCoup" id="R7T7N7">
    <property type="interactions" value="1043"/>
</dbReference>
<evidence type="ECO:0000313" key="7">
    <source>
        <dbReference type="EnsemblMetazoa" id="CapteP145165"/>
    </source>
</evidence>
<dbReference type="SMART" id="SM00220">
    <property type="entry name" value="S_TKc"/>
    <property type="match status" value="1"/>
</dbReference>
<evidence type="ECO:0000256" key="2">
    <source>
        <dbReference type="ARBA" id="ARBA00022490"/>
    </source>
</evidence>
<dbReference type="InterPro" id="IPR001683">
    <property type="entry name" value="PX_dom"/>
</dbReference>
<dbReference type="GO" id="GO:0045022">
    <property type="term" value="P:early endosome to late endosome transport"/>
    <property type="evidence" value="ECO:0007669"/>
    <property type="project" value="TreeGrafter"/>
</dbReference>
<dbReference type="AlphaFoldDB" id="R7T7N7"/>
<comment type="subcellular location">
    <subcellularLocation>
        <location evidence="1">Cytoplasm</location>
    </subcellularLocation>
</comment>
<dbReference type="GO" id="GO:0005886">
    <property type="term" value="C:plasma membrane"/>
    <property type="evidence" value="ECO:0007669"/>
    <property type="project" value="TreeGrafter"/>
</dbReference>
<dbReference type="GO" id="GO:0005769">
    <property type="term" value="C:early endosome"/>
    <property type="evidence" value="ECO:0007669"/>
    <property type="project" value="TreeGrafter"/>
</dbReference>
<dbReference type="InterPro" id="IPR051837">
    <property type="entry name" value="SortingNexin/PXDomain-PKLike"/>
</dbReference>
<dbReference type="PANTHER" id="PTHR22999">
    <property type="entry name" value="PX SERINE/THREONINE KINASE PXK"/>
    <property type="match status" value="1"/>
</dbReference>
<feature type="compositionally biased region" description="Pro residues" evidence="3">
    <location>
        <begin position="512"/>
        <end position="526"/>
    </location>
</feature>
<dbReference type="SUPFAM" id="SSF56112">
    <property type="entry name" value="Protein kinase-like (PK-like)"/>
    <property type="match status" value="1"/>
</dbReference>
<feature type="compositionally biased region" description="Low complexity" evidence="3">
    <location>
        <begin position="479"/>
        <end position="488"/>
    </location>
</feature>
<dbReference type="CDD" id="cd22062">
    <property type="entry name" value="WH2_DdVASP-like"/>
    <property type="match status" value="1"/>
</dbReference>
<dbReference type="GO" id="GO:0003779">
    <property type="term" value="F:actin binding"/>
    <property type="evidence" value="ECO:0007669"/>
    <property type="project" value="InterPro"/>
</dbReference>
<dbReference type="EMBL" id="AMQN01014744">
    <property type="status" value="NOT_ANNOTATED_CDS"/>
    <property type="molecule type" value="Genomic_DNA"/>
</dbReference>
<name>R7T7N7_CAPTE</name>
<reference evidence="8" key="1">
    <citation type="submission" date="2012-12" db="EMBL/GenBank/DDBJ databases">
        <authorList>
            <person name="Hellsten U."/>
            <person name="Grimwood J."/>
            <person name="Chapman J.A."/>
            <person name="Shapiro H."/>
            <person name="Aerts A."/>
            <person name="Otillar R.P."/>
            <person name="Terry A.Y."/>
            <person name="Boore J.L."/>
            <person name="Simakov O."/>
            <person name="Marletaz F."/>
            <person name="Cho S.-J."/>
            <person name="Edsinger-Gonzales E."/>
            <person name="Havlak P."/>
            <person name="Kuo D.-H."/>
            <person name="Larsson T."/>
            <person name="Lv J."/>
            <person name="Arendt D."/>
            <person name="Savage R."/>
            <person name="Osoegawa K."/>
            <person name="de Jong P."/>
            <person name="Lindberg D.R."/>
            <person name="Seaver E.C."/>
            <person name="Weisblat D.A."/>
            <person name="Putnam N.H."/>
            <person name="Grigoriev I.V."/>
            <person name="Rokhsar D.S."/>
        </authorList>
    </citation>
    <scope>NUCLEOTIDE SEQUENCE</scope>
    <source>
        <strain evidence="8">I ESC-2004</strain>
    </source>
</reference>
<evidence type="ECO:0000259" key="5">
    <source>
        <dbReference type="PROSITE" id="PS50195"/>
    </source>
</evidence>
<dbReference type="InterPro" id="IPR011009">
    <property type="entry name" value="Kinase-like_dom_sf"/>
</dbReference>
<keyword evidence="2" id="KW-0963">Cytoplasm</keyword>
<evidence type="ECO:0000256" key="1">
    <source>
        <dbReference type="ARBA" id="ARBA00004496"/>
    </source>
</evidence>
<protein>
    <recommendedName>
        <fullName evidence="9">PX domain-containing protein</fullName>
    </recommendedName>
</protein>
<dbReference type="GO" id="GO:0035091">
    <property type="term" value="F:phosphatidylinositol binding"/>
    <property type="evidence" value="ECO:0007669"/>
    <property type="project" value="InterPro"/>
</dbReference>
<dbReference type="Gene3D" id="1.10.510.10">
    <property type="entry name" value="Transferase(Phosphotransferase) domain 1"/>
    <property type="match status" value="1"/>
</dbReference>
<dbReference type="Pfam" id="PF00787">
    <property type="entry name" value="PX"/>
    <property type="match status" value="1"/>
</dbReference>
<dbReference type="Gene3D" id="3.30.1520.10">
    <property type="entry name" value="Phox-like domain"/>
    <property type="match status" value="1"/>
</dbReference>
<keyword evidence="8" id="KW-1185">Reference proteome</keyword>
<evidence type="ECO:0000313" key="8">
    <source>
        <dbReference type="Proteomes" id="UP000014760"/>
    </source>
</evidence>
<organism evidence="6">
    <name type="scientific">Capitella teleta</name>
    <name type="common">Polychaete worm</name>
    <dbReference type="NCBI Taxonomy" id="283909"/>
    <lineage>
        <taxon>Eukaryota</taxon>
        <taxon>Metazoa</taxon>
        <taxon>Spiralia</taxon>
        <taxon>Lophotrochozoa</taxon>
        <taxon>Annelida</taxon>
        <taxon>Polychaeta</taxon>
        <taxon>Sedentaria</taxon>
        <taxon>Scolecida</taxon>
        <taxon>Capitellidae</taxon>
        <taxon>Capitella</taxon>
    </lineage>
</organism>
<dbReference type="GO" id="GO:0004672">
    <property type="term" value="F:protein kinase activity"/>
    <property type="evidence" value="ECO:0007669"/>
    <property type="project" value="InterPro"/>
</dbReference>
<dbReference type="FunFam" id="3.30.1520.10:FF:000010">
    <property type="entry name" value="PX domain-containing protein kinase-like protein isoform X6"/>
    <property type="match status" value="1"/>
</dbReference>
<evidence type="ECO:0000313" key="6">
    <source>
        <dbReference type="EMBL" id="ELT89664.1"/>
    </source>
</evidence>
<feature type="region of interest" description="Disordered" evidence="3">
    <location>
        <begin position="431"/>
        <end position="567"/>
    </location>
</feature>
<feature type="domain" description="PX" evidence="5">
    <location>
        <begin position="14"/>
        <end position="126"/>
    </location>
</feature>
<dbReference type="SMART" id="SM00312">
    <property type="entry name" value="PX"/>
    <property type="match status" value="1"/>
</dbReference>
<dbReference type="OrthoDB" id="41200at2759"/>
<feature type="compositionally biased region" description="Polar residues" evidence="3">
    <location>
        <begin position="467"/>
        <end position="478"/>
    </location>
</feature>
<dbReference type="HOGENOM" id="CLU_036868_0_0_1"/>
<dbReference type="GO" id="GO:0005770">
    <property type="term" value="C:late endosome"/>
    <property type="evidence" value="ECO:0007669"/>
    <property type="project" value="TreeGrafter"/>
</dbReference>
<dbReference type="GO" id="GO:0008333">
    <property type="term" value="P:endosome to lysosome transport"/>
    <property type="evidence" value="ECO:0007669"/>
    <property type="project" value="TreeGrafter"/>
</dbReference>
<dbReference type="PANTHER" id="PTHR22999:SF40">
    <property type="entry name" value="PX DOMAIN-CONTAINING PROTEIN KINASE-LIKE PROTEIN"/>
    <property type="match status" value="1"/>
</dbReference>
<feature type="domain" description="Protein kinase" evidence="4">
    <location>
        <begin position="122"/>
        <end position="444"/>
    </location>
</feature>
<dbReference type="STRING" id="283909.R7T7N7"/>
<dbReference type="PROSITE" id="PS50011">
    <property type="entry name" value="PROTEIN_KINASE_DOM"/>
    <property type="match status" value="1"/>
</dbReference>